<dbReference type="InterPro" id="IPR050832">
    <property type="entry name" value="Bact_Acetyltransf"/>
</dbReference>
<dbReference type="PROSITE" id="PS51186">
    <property type="entry name" value="GNAT"/>
    <property type="match status" value="1"/>
</dbReference>
<dbReference type="Proteomes" id="UP000471648">
    <property type="component" value="Unassembled WGS sequence"/>
</dbReference>
<dbReference type="Proteomes" id="UP001456562">
    <property type="component" value="Unassembled WGS sequence"/>
</dbReference>
<organism evidence="5 7">
    <name type="scientific">Streptomyces microflavus</name>
    <name type="common">Streptomyces lipmanii</name>
    <dbReference type="NCBI Taxonomy" id="1919"/>
    <lineage>
        <taxon>Bacteria</taxon>
        <taxon>Bacillati</taxon>
        <taxon>Actinomycetota</taxon>
        <taxon>Actinomycetes</taxon>
        <taxon>Kitasatosporales</taxon>
        <taxon>Streptomycetaceae</taxon>
        <taxon>Streptomyces</taxon>
    </lineage>
</organism>
<dbReference type="Pfam" id="PF00583">
    <property type="entry name" value="Acetyltransf_1"/>
    <property type="match status" value="1"/>
</dbReference>
<name>A0A6N9VDB5_STRMI</name>
<accession>A0A6N9VDB5</accession>
<evidence type="ECO:0000313" key="8">
    <source>
        <dbReference type="Proteomes" id="UP000509345"/>
    </source>
</evidence>
<dbReference type="GO" id="GO:0016747">
    <property type="term" value="F:acyltransferase activity, transferring groups other than amino-acyl groups"/>
    <property type="evidence" value="ECO:0007669"/>
    <property type="project" value="InterPro"/>
</dbReference>
<dbReference type="GeneID" id="87631397"/>
<dbReference type="PANTHER" id="PTHR43877">
    <property type="entry name" value="AMINOALKYLPHOSPHONATE N-ACETYLTRANSFERASE-RELATED-RELATED"/>
    <property type="match status" value="1"/>
</dbReference>
<dbReference type="Proteomes" id="UP000509345">
    <property type="component" value="Chromosome"/>
</dbReference>
<dbReference type="InterPro" id="IPR000182">
    <property type="entry name" value="GNAT_dom"/>
</dbReference>
<feature type="domain" description="N-acetyltransferase" evidence="3">
    <location>
        <begin position="6"/>
        <end position="165"/>
    </location>
</feature>
<dbReference type="PANTHER" id="PTHR43877:SF2">
    <property type="entry name" value="AMINOALKYLPHOSPHONATE N-ACETYLTRANSFERASE-RELATED"/>
    <property type="match status" value="1"/>
</dbReference>
<reference evidence="4 9" key="3">
    <citation type="submission" date="2024-01" db="EMBL/GenBank/DDBJ databases">
        <title>Metagenomic exploration of the rhizosphere soil microbial community and their significance in facilitating the development of wild simulated ginseng.</title>
        <authorList>
            <person name="Huang J."/>
        </authorList>
    </citation>
    <scope>NUCLEOTIDE SEQUENCE [LARGE SCALE GENOMIC DNA]</scope>
    <source>
        <strain evidence="4 9">WY141</strain>
    </source>
</reference>
<evidence type="ECO:0000256" key="2">
    <source>
        <dbReference type="ARBA" id="ARBA00023315"/>
    </source>
</evidence>
<dbReference type="EMBL" id="CP054926">
    <property type="protein sequence ID" value="QKW42743.1"/>
    <property type="molecule type" value="Genomic_DNA"/>
</dbReference>
<sequence>MPHVNWTVTPERFDSPDATALRRDYYDEVASRYWQRPATAAELAEGLADDGADLLLPPTGQFVVGRHEGRAASCAGLVLTEEAVAGSAELTRVYVRPEFRGTGGGGLLLAAIEEEARALGVRLLRLDTRNDLVEARGLYAKHGYGEVPAFHRRNPYAEVWFAKEL</sequence>
<evidence type="ECO:0000313" key="7">
    <source>
        <dbReference type="Proteomes" id="UP000471648"/>
    </source>
</evidence>
<reference evidence="5 7" key="1">
    <citation type="submission" date="2020-01" db="EMBL/GenBank/DDBJ databases">
        <title>Insect and environment-associated Actinomycetes.</title>
        <authorList>
            <person name="Currrie C."/>
            <person name="Chevrette M."/>
            <person name="Carlson C."/>
            <person name="Stubbendieck R."/>
            <person name="Wendt-Pienkowski E."/>
        </authorList>
    </citation>
    <scope>NUCLEOTIDE SEQUENCE [LARGE SCALE GENOMIC DNA]</scope>
    <source>
        <strain evidence="5 7">SID14438</strain>
    </source>
</reference>
<reference evidence="6 8" key="2">
    <citation type="submission" date="2020-06" db="EMBL/GenBank/DDBJ databases">
        <title>Genome mining for natural products.</title>
        <authorList>
            <person name="Zhang B."/>
            <person name="Shi J."/>
            <person name="Ge H."/>
        </authorList>
    </citation>
    <scope>NUCLEOTIDE SEQUENCE [LARGE SCALE GENOMIC DNA]</scope>
    <source>
        <strain evidence="6 8">NA06532</strain>
    </source>
</reference>
<dbReference type="AlphaFoldDB" id="A0A6N9VDB5"/>
<proteinExistence type="predicted"/>
<keyword evidence="9" id="KW-1185">Reference proteome</keyword>
<evidence type="ECO:0000313" key="5">
    <source>
        <dbReference type="EMBL" id="NEB70766.1"/>
    </source>
</evidence>
<dbReference type="Gene3D" id="3.40.630.30">
    <property type="match status" value="1"/>
</dbReference>
<evidence type="ECO:0000313" key="6">
    <source>
        <dbReference type="EMBL" id="QKW42743.1"/>
    </source>
</evidence>
<protein>
    <submittedName>
        <fullName evidence="5">GNAT family N-acetyltransferase</fullName>
    </submittedName>
</protein>
<dbReference type="SUPFAM" id="SSF55729">
    <property type="entry name" value="Acyl-CoA N-acyltransferases (Nat)"/>
    <property type="match status" value="1"/>
</dbReference>
<dbReference type="EMBL" id="JBEJUE010000007">
    <property type="protein sequence ID" value="MER0424714.1"/>
    <property type="molecule type" value="Genomic_DNA"/>
</dbReference>
<keyword evidence="2" id="KW-0012">Acyltransferase</keyword>
<gene>
    <name evidence="4" type="ORF">ABR748_10865</name>
    <name evidence="5" type="ORF">G3I39_27445</name>
    <name evidence="6" type="ORF">HUT09_09245</name>
</gene>
<evidence type="ECO:0000259" key="3">
    <source>
        <dbReference type="PROSITE" id="PS51186"/>
    </source>
</evidence>
<dbReference type="EMBL" id="JAAGME010001132">
    <property type="protein sequence ID" value="NEB70766.1"/>
    <property type="molecule type" value="Genomic_DNA"/>
</dbReference>
<evidence type="ECO:0000313" key="4">
    <source>
        <dbReference type="EMBL" id="MER0424714.1"/>
    </source>
</evidence>
<dbReference type="RefSeq" id="WP_031122295.1">
    <property type="nucleotide sequence ID" value="NZ_CP054926.1"/>
</dbReference>
<keyword evidence="1 5" id="KW-0808">Transferase</keyword>
<dbReference type="InterPro" id="IPR016181">
    <property type="entry name" value="Acyl_CoA_acyltransferase"/>
</dbReference>
<evidence type="ECO:0000256" key="1">
    <source>
        <dbReference type="ARBA" id="ARBA00022679"/>
    </source>
</evidence>
<evidence type="ECO:0000313" key="9">
    <source>
        <dbReference type="Proteomes" id="UP001456562"/>
    </source>
</evidence>